<dbReference type="Gene3D" id="2.60.40.1120">
    <property type="entry name" value="Carboxypeptidase-like, regulatory domain"/>
    <property type="match status" value="1"/>
</dbReference>
<organism evidence="1 2">
    <name type="scientific">Desulfotruncus arcticus DSM 17038</name>
    <dbReference type="NCBI Taxonomy" id="1121424"/>
    <lineage>
        <taxon>Bacteria</taxon>
        <taxon>Bacillati</taxon>
        <taxon>Bacillota</taxon>
        <taxon>Clostridia</taxon>
        <taxon>Eubacteriales</taxon>
        <taxon>Desulfallaceae</taxon>
        <taxon>Desulfotruncus</taxon>
    </lineage>
</organism>
<proteinExistence type="predicted"/>
<accession>A0A1I2UHH6</accession>
<keyword evidence="1" id="KW-0645">Protease</keyword>
<dbReference type="Proteomes" id="UP000199337">
    <property type="component" value="Unassembled WGS sequence"/>
</dbReference>
<keyword evidence="1" id="KW-0378">Hydrolase</keyword>
<dbReference type="Pfam" id="PF13620">
    <property type="entry name" value="CarboxypepD_reg"/>
    <property type="match status" value="1"/>
</dbReference>
<dbReference type="STRING" id="341036.SAMN05660649_02629"/>
<protein>
    <submittedName>
        <fullName evidence="1">Carboxypeptidase regulatory-like domain-containing protein</fullName>
    </submittedName>
</protein>
<keyword evidence="2" id="KW-1185">Reference proteome</keyword>
<reference evidence="2" key="1">
    <citation type="submission" date="2016-10" db="EMBL/GenBank/DDBJ databases">
        <authorList>
            <person name="Varghese N."/>
            <person name="Submissions S."/>
        </authorList>
    </citation>
    <scope>NUCLEOTIDE SEQUENCE [LARGE SCALE GENOMIC DNA]</scope>
    <source>
        <strain evidence="2">DSM 17038</strain>
    </source>
</reference>
<dbReference type="AlphaFoldDB" id="A0A1I2UHH6"/>
<sequence>MDNESVVRQVAGKDINWYGSIGLPPGAERVNVLARVENVIPLLLDNSVLRIDALVKMFAVIPEHNVATAAASINKKLVKDIETSSFIQLRNVTGFDKIVSIHHDITVDRISVRMERVSAVGTLAIKVTYLGYVMLEGMVGEFPKNEPIRGALINVKDINDNRILQTATTGSDGKYYVKDLEPGTYRVAVEAEGFEGGEKVALVMLRDQVNFVLHRL</sequence>
<dbReference type="EMBL" id="FOOX01000009">
    <property type="protein sequence ID" value="SFG76614.1"/>
    <property type="molecule type" value="Genomic_DNA"/>
</dbReference>
<gene>
    <name evidence="1" type="ORF">SAMN05660649_02629</name>
</gene>
<evidence type="ECO:0000313" key="1">
    <source>
        <dbReference type="EMBL" id="SFG76614.1"/>
    </source>
</evidence>
<dbReference type="RefSeq" id="WP_165613511.1">
    <property type="nucleotide sequence ID" value="NZ_FOOX01000009.1"/>
</dbReference>
<dbReference type="SUPFAM" id="SSF49478">
    <property type="entry name" value="Cna protein B-type domain"/>
    <property type="match status" value="1"/>
</dbReference>
<keyword evidence="1" id="KW-0121">Carboxypeptidase</keyword>
<evidence type="ECO:0000313" key="2">
    <source>
        <dbReference type="Proteomes" id="UP000199337"/>
    </source>
</evidence>
<name>A0A1I2UHH6_9FIRM</name>
<dbReference type="GO" id="GO:0004180">
    <property type="term" value="F:carboxypeptidase activity"/>
    <property type="evidence" value="ECO:0007669"/>
    <property type="project" value="UniProtKB-KW"/>
</dbReference>